<organism evidence="2 3">
    <name type="scientific">Elaeophora elaphi</name>
    <dbReference type="NCBI Taxonomy" id="1147741"/>
    <lineage>
        <taxon>Eukaryota</taxon>
        <taxon>Metazoa</taxon>
        <taxon>Ecdysozoa</taxon>
        <taxon>Nematoda</taxon>
        <taxon>Chromadorea</taxon>
        <taxon>Rhabditida</taxon>
        <taxon>Spirurina</taxon>
        <taxon>Spiruromorpha</taxon>
        <taxon>Filarioidea</taxon>
        <taxon>Onchocercidae</taxon>
        <taxon>Elaeophora</taxon>
    </lineage>
</organism>
<evidence type="ECO:0000256" key="1">
    <source>
        <dbReference type="SAM" id="Phobius"/>
    </source>
</evidence>
<evidence type="ECO:0000313" key="2">
    <source>
        <dbReference type="Proteomes" id="UP000050640"/>
    </source>
</evidence>
<dbReference type="AlphaFoldDB" id="A0A0R3S3I1"/>
<proteinExistence type="predicted"/>
<reference evidence="3" key="1">
    <citation type="submission" date="2017-02" db="UniProtKB">
        <authorList>
            <consortium name="WormBaseParasite"/>
        </authorList>
    </citation>
    <scope>IDENTIFICATION</scope>
</reference>
<accession>A0A0R3S3I1</accession>
<sequence>MNSKSMQLLDSSNGNVTTFLFGLAIFAPMVLFSSMTALIVSIIVITSRQFFIKENVQPFPTFVSYQGRVKEE</sequence>
<keyword evidence="1" id="KW-1133">Transmembrane helix</keyword>
<evidence type="ECO:0000313" key="3">
    <source>
        <dbReference type="WBParaSite" id="EEL_0000932301-mRNA-1"/>
    </source>
</evidence>
<dbReference type="WBParaSite" id="EEL_0000932301-mRNA-1">
    <property type="protein sequence ID" value="EEL_0000932301-mRNA-1"/>
    <property type="gene ID" value="EEL_0000932301"/>
</dbReference>
<keyword evidence="1" id="KW-0812">Transmembrane</keyword>
<feature type="transmembrane region" description="Helical" evidence="1">
    <location>
        <begin position="20"/>
        <end position="45"/>
    </location>
</feature>
<protein>
    <submittedName>
        <fullName evidence="3">Col_cuticle_N domain-containing protein</fullName>
    </submittedName>
</protein>
<keyword evidence="2" id="KW-1185">Reference proteome</keyword>
<dbReference type="Proteomes" id="UP000050640">
    <property type="component" value="Unplaced"/>
</dbReference>
<name>A0A0R3S3I1_9BILA</name>
<keyword evidence="1" id="KW-0472">Membrane</keyword>